<dbReference type="GO" id="GO:0016403">
    <property type="term" value="F:dimethylargininase activity"/>
    <property type="evidence" value="ECO:0007669"/>
    <property type="project" value="TreeGrafter"/>
</dbReference>
<dbReference type="GO" id="GO:0016597">
    <property type="term" value="F:amino acid binding"/>
    <property type="evidence" value="ECO:0007669"/>
    <property type="project" value="TreeGrafter"/>
</dbReference>
<gene>
    <name evidence="3" type="ORF">BYL167_LOCUS26590</name>
    <name evidence="4" type="ORF">GIL414_LOCUS30244</name>
</gene>
<dbReference type="PANTHER" id="PTHR12737:SF9">
    <property type="entry name" value="DIMETHYLARGININASE"/>
    <property type="match status" value="1"/>
</dbReference>
<sequence>KLGLDVIELPADESLPEGVFVEDTAVTCDGIALICRPGLPGRIKEVII</sequence>
<evidence type="ECO:0000256" key="2">
    <source>
        <dbReference type="ARBA" id="ARBA00022801"/>
    </source>
</evidence>
<reference evidence="3" key="1">
    <citation type="submission" date="2021-02" db="EMBL/GenBank/DDBJ databases">
        <authorList>
            <person name="Nowell W R."/>
        </authorList>
    </citation>
    <scope>NUCLEOTIDE SEQUENCE</scope>
</reference>
<evidence type="ECO:0000313" key="3">
    <source>
        <dbReference type="EMBL" id="CAF4278064.1"/>
    </source>
</evidence>
<dbReference type="SUPFAM" id="SSF55909">
    <property type="entry name" value="Pentein"/>
    <property type="match status" value="1"/>
</dbReference>
<proteinExistence type="inferred from homology"/>
<dbReference type="PANTHER" id="PTHR12737">
    <property type="entry name" value="DIMETHYLARGININE DIMETHYLAMINOHYDROLASE"/>
    <property type="match status" value="1"/>
</dbReference>
<evidence type="ECO:0000313" key="5">
    <source>
        <dbReference type="Proteomes" id="UP000681967"/>
    </source>
</evidence>
<dbReference type="Gene3D" id="3.75.10.10">
    <property type="entry name" value="L-arginine/glycine Amidinotransferase, Chain A"/>
    <property type="match status" value="1"/>
</dbReference>
<evidence type="ECO:0008006" key="6">
    <source>
        <dbReference type="Google" id="ProtNLM"/>
    </source>
</evidence>
<dbReference type="AlphaFoldDB" id="A0A8S2T922"/>
<dbReference type="GO" id="GO:0045429">
    <property type="term" value="P:positive regulation of nitric oxide biosynthetic process"/>
    <property type="evidence" value="ECO:0007669"/>
    <property type="project" value="TreeGrafter"/>
</dbReference>
<dbReference type="Proteomes" id="UP000681967">
    <property type="component" value="Unassembled WGS sequence"/>
</dbReference>
<evidence type="ECO:0000256" key="1">
    <source>
        <dbReference type="ARBA" id="ARBA00008532"/>
    </source>
</evidence>
<dbReference type="EMBL" id="CAJOBJ010057383">
    <property type="protein sequence ID" value="CAF4402922.1"/>
    <property type="molecule type" value="Genomic_DNA"/>
</dbReference>
<name>A0A8S2T922_9BILA</name>
<comment type="similarity">
    <text evidence="1">Belongs to the DDAH family.</text>
</comment>
<dbReference type="GO" id="GO:0006525">
    <property type="term" value="P:arginine metabolic process"/>
    <property type="evidence" value="ECO:0007669"/>
    <property type="project" value="TreeGrafter"/>
</dbReference>
<dbReference type="Proteomes" id="UP000681720">
    <property type="component" value="Unassembled WGS sequence"/>
</dbReference>
<dbReference type="GO" id="GO:0000052">
    <property type="term" value="P:citrulline metabolic process"/>
    <property type="evidence" value="ECO:0007669"/>
    <property type="project" value="TreeGrafter"/>
</dbReference>
<comment type="caution">
    <text evidence="3">The sequence shown here is derived from an EMBL/GenBank/DDBJ whole genome shotgun (WGS) entry which is preliminary data.</text>
</comment>
<organism evidence="3 5">
    <name type="scientific">Rotaria magnacalcarata</name>
    <dbReference type="NCBI Taxonomy" id="392030"/>
    <lineage>
        <taxon>Eukaryota</taxon>
        <taxon>Metazoa</taxon>
        <taxon>Spiralia</taxon>
        <taxon>Gnathifera</taxon>
        <taxon>Rotifera</taxon>
        <taxon>Eurotatoria</taxon>
        <taxon>Bdelloidea</taxon>
        <taxon>Philodinida</taxon>
        <taxon>Philodinidae</taxon>
        <taxon>Rotaria</taxon>
    </lineage>
</organism>
<evidence type="ECO:0000313" key="4">
    <source>
        <dbReference type="EMBL" id="CAF4402922.1"/>
    </source>
</evidence>
<dbReference type="InterPro" id="IPR033199">
    <property type="entry name" value="DDAH-like"/>
</dbReference>
<keyword evidence="2" id="KW-0378">Hydrolase</keyword>
<accession>A0A8S2T922</accession>
<protein>
    <recommendedName>
        <fullName evidence="6">Dimethylargininase</fullName>
    </recommendedName>
</protein>
<dbReference type="EMBL" id="CAJOBH010031166">
    <property type="protein sequence ID" value="CAF4278064.1"/>
    <property type="molecule type" value="Genomic_DNA"/>
</dbReference>
<feature type="non-terminal residue" evidence="3">
    <location>
        <position position="1"/>
    </location>
</feature>